<dbReference type="HOGENOM" id="CLU_946588_0_0_1"/>
<organism evidence="1 2">
    <name type="scientific">Aspergillus terreus (strain NIH 2624 / FGSC A1156)</name>
    <dbReference type="NCBI Taxonomy" id="341663"/>
    <lineage>
        <taxon>Eukaryota</taxon>
        <taxon>Fungi</taxon>
        <taxon>Dikarya</taxon>
        <taxon>Ascomycota</taxon>
        <taxon>Pezizomycotina</taxon>
        <taxon>Eurotiomycetes</taxon>
        <taxon>Eurotiomycetidae</taxon>
        <taxon>Eurotiales</taxon>
        <taxon>Aspergillaceae</taxon>
        <taxon>Aspergillus</taxon>
        <taxon>Aspergillus subgen. Circumdati</taxon>
    </lineage>
</organism>
<gene>
    <name evidence="1" type="ORF">ATEG_06050</name>
</gene>
<dbReference type="STRING" id="341663.Q0CJT4"/>
<dbReference type="AlphaFoldDB" id="Q0CJT4"/>
<dbReference type="RefSeq" id="XP_001215228.1">
    <property type="nucleotide sequence ID" value="XM_001215228.1"/>
</dbReference>
<dbReference type="VEuPathDB" id="FungiDB:ATEG_06050"/>
<evidence type="ECO:0000313" key="2">
    <source>
        <dbReference type="Proteomes" id="UP000007963"/>
    </source>
</evidence>
<sequence>MPCAQAYFCAATTQTCHTGEEQTHFLTNYVHHSRFSSGMLEFALHLDDTYVAQLVGESKNFVQGAMFADVSHHSDTAPPQGFVFFRQASLVYLLDCGTLEQRILSELKRGVSGQGRQREVLSVVSADIVGLIKKSTLSAPDNIFNLPNWSFATEQRCLRFFSADNLRKLLGLYWASWYPNINLLHRANFERNPPNSVLVAVLAVLGLLLLSFHKFSPLLASLADHLAGAYVSSDPADNEDARFWSGPVELIVFPHSSVRYHETTSFRVEHSGSSGRTHEGPRGGFLHSQASVLR</sequence>
<name>Q0CJT4_ASPTN</name>
<evidence type="ECO:0000313" key="1">
    <source>
        <dbReference type="EMBL" id="EAU33811.1"/>
    </source>
</evidence>
<evidence type="ECO:0008006" key="3">
    <source>
        <dbReference type="Google" id="ProtNLM"/>
    </source>
</evidence>
<dbReference type="OrthoDB" id="654211at2759"/>
<dbReference type="EMBL" id="CH476601">
    <property type="protein sequence ID" value="EAU33811.1"/>
    <property type="molecule type" value="Genomic_DNA"/>
</dbReference>
<protein>
    <recommendedName>
        <fullName evidence="3">Transcription factor domain-containing protein</fullName>
    </recommendedName>
</protein>
<proteinExistence type="predicted"/>
<dbReference type="GeneID" id="4321660"/>
<dbReference type="Proteomes" id="UP000007963">
    <property type="component" value="Unassembled WGS sequence"/>
</dbReference>
<accession>Q0CJT4</accession>
<reference evidence="2" key="1">
    <citation type="submission" date="2005-09" db="EMBL/GenBank/DDBJ databases">
        <title>Annotation of the Aspergillus terreus NIH2624 genome.</title>
        <authorList>
            <person name="Birren B.W."/>
            <person name="Lander E.S."/>
            <person name="Galagan J.E."/>
            <person name="Nusbaum C."/>
            <person name="Devon K."/>
            <person name="Henn M."/>
            <person name="Ma L.-J."/>
            <person name="Jaffe D.B."/>
            <person name="Butler J."/>
            <person name="Alvarez P."/>
            <person name="Gnerre S."/>
            <person name="Grabherr M."/>
            <person name="Kleber M."/>
            <person name="Mauceli E.W."/>
            <person name="Brockman W."/>
            <person name="Rounsley S."/>
            <person name="Young S.K."/>
            <person name="LaButti K."/>
            <person name="Pushparaj V."/>
            <person name="DeCaprio D."/>
            <person name="Crawford M."/>
            <person name="Koehrsen M."/>
            <person name="Engels R."/>
            <person name="Montgomery P."/>
            <person name="Pearson M."/>
            <person name="Howarth C."/>
            <person name="Larson L."/>
            <person name="Luoma S."/>
            <person name="White J."/>
            <person name="Alvarado L."/>
            <person name="Kodira C.D."/>
            <person name="Zeng Q."/>
            <person name="Oleary S."/>
            <person name="Yandava C."/>
            <person name="Denning D.W."/>
            <person name="Nierman W.C."/>
            <person name="Milne T."/>
            <person name="Madden K."/>
        </authorList>
    </citation>
    <scope>NUCLEOTIDE SEQUENCE [LARGE SCALE GENOMIC DNA]</scope>
    <source>
        <strain evidence="2">NIH 2624 / FGSC A1156</strain>
    </source>
</reference>